<comment type="cofactor">
    <cofactor evidence="5">
        <name>Fe cation</name>
        <dbReference type="ChEBI" id="CHEBI:24875"/>
    </cofactor>
    <text evidence="5">Binds 1 Fe cation per subunit.</text>
</comment>
<dbReference type="PROSITE" id="PS51819">
    <property type="entry name" value="VOC"/>
    <property type="match status" value="2"/>
</dbReference>
<feature type="domain" description="VOC" evidence="6">
    <location>
        <begin position="179"/>
        <end position="333"/>
    </location>
</feature>
<evidence type="ECO:0000256" key="4">
    <source>
        <dbReference type="ARBA" id="ARBA00023004"/>
    </source>
</evidence>
<dbReference type="CDD" id="cd07250">
    <property type="entry name" value="HPPD_C_like"/>
    <property type="match status" value="1"/>
</dbReference>
<keyword evidence="3" id="KW-0677">Repeat</keyword>
<dbReference type="AlphaFoldDB" id="A0A316L0G4"/>
<proteinExistence type="inferred from homology"/>
<dbReference type="InterPro" id="IPR004360">
    <property type="entry name" value="Glyas_Fos-R_dOase_dom"/>
</dbReference>
<feature type="binding site" evidence="5">
    <location>
        <position position="344"/>
    </location>
    <ligand>
        <name>Fe cation</name>
        <dbReference type="ChEBI" id="CHEBI:24875"/>
    </ligand>
</feature>
<dbReference type="Proteomes" id="UP000245762">
    <property type="component" value="Unassembled WGS sequence"/>
</dbReference>
<keyword evidence="7" id="KW-0223">Dioxygenase</keyword>
<dbReference type="GO" id="GO:0006572">
    <property type="term" value="P:L-tyrosine catabolic process"/>
    <property type="evidence" value="ECO:0007669"/>
    <property type="project" value="TreeGrafter"/>
</dbReference>
<dbReference type="PANTHER" id="PTHR11959">
    <property type="entry name" value="4-HYDROXYPHENYLPYRUVATE DIOXYGENASE"/>
    <property type="match status" value="1"/>
</dbReference>
<keyword evidence="4 5" id="KW-0408">Iron</keyword>
<gene>
    <name evidence="7" type="primary">hppD</name>
    <name evidence="7" type="ORF">DKG77_00390</name>
</gene>
<keyword evidence="7" id="KW-0670">Pyruvate</keyword>
<evidence type="ECO:0000256" key="1">
    <source>
        <dbReference type="ARBA" id="ARBA00005877"/>
    </source>
</evidence>
<dbReference type="InterPro" id="IPR041736">
    <property type="entry name" value="4OHPhenylPyrv_dOase_N"/>
</dbReference>
<dbReference type="GO" id="GO:0003868">
    <property type="term" value="F:4-hydroxyphenylpyruvate dioxygenase activity"/>
    <property type="evidence" value="ECO:0007669"/>
    <property type="project" value="InterPro"/>
</dbReference>
<evidence type="ECO:0000256" key="3">
    <source>
        <dbReference type="ARBA" id="ARBA00022737"/>
    </source>
</evidence>
<dbReference type="InterPro" id="IPR037523">
    <property type="entry name" value="VOC_core"/>
</dbReference>
<dbReference type="InterPro" id="IPR005956">
    <property type="entry name" value="4OHPhenylPyrv_dOase"/>
</dbReference>
<dbReference type="PIRSF" id="PIRSF009283">
    <property type="entry name" value="HPP_dOase"/>
    <property type="match status" value="1"/>
</dbReference>
<dbReference type="RefSeq" id="WP_109659116.1">
    <property type="nucleotide sequence ID" value="NZ_QGEG01000001.1"/>
</dbReference>
<evidence type="ECO:0000313" key="7">
    <source>
        <dbReference type="EMBL" id="PWL39331.1"/>
    </source>
</evidence>
<dbReference type="PANTHER" id="PTHR11959:SF1">
    <property type="entry name" value="4-HYDROXYPHENYLPYRUVATE DIOXYGENASE"/>
    <property type="match status" value="1"/>
</dbReference>
<comment type="similarity">
    <text evidence="1">Belongs to the 4HPPD family.</text>
</comment>
<dbReference type="SUPFAM" id="SSF54593">
    <property type="entry name" value="Glyoxalase/Bleomycin resistance protein/Dihydroxybiphenyl dioxygenase"/>
    <property type="match status" value="1"/>
</dbReference>
<evidence type="ECO:0000259" key="6">
    <source>
        <dbReference type="PROSITE" id="PS51819"/>
    </source>
</evidence>
<dbReference type="Gene3D" id="3.10.180.10">
    <property type="entry name" value="2,3-Dihydroxybiphenyl 1,2-Dioxygenase, domain 1"/>
    <property type="match status" value="2"/>
</dbReference>
<evidence type="ECO:0000256" key="2">
    <source>
        <dbReference type="ARBA" id="ARBA00022723"/>
    </source>
</evidence>
<dbReference type="InterPro" id="IPR029068">
    <property type="entry name" value="Glyas_Bleomycin-R_OHBP_Dase"/>
</dbReference>
<comment type="caution">
    <text evidence="7">The sequence shown here is derived from an EMBL/GenBank/DDBJ whole genome shotgun (WGS) entry which is preliminary data.</text>
</comment>
<feature type="binding site" evidence="5">
    <location>
        <position position="182"/>
    </location>
    <ligand>
        <name>Fe cation</name>
        <dbReference type="ChEBI" id="CHEBI:24875"/>
    </ligand>
</feature>
<accession>A0A316L0G4</accession>
<dbReference type="OrthoDB" id="9780241at2"/>
<keyword evidence="8" id="KW-1185">Reference proteome</keyword>
<reference evidence="7 8" key="1">
    <citation type="submission" date="2018-05" db="EMBL/GenBank/DDBJ databases">
        <title>Complete genome sequence of Flagellimonas aquimarina ECD12 isolated from seaweed Ecklonia cava.</title>
        <authorList>
            <person name="Choi S."/>
            <person name="Seong C."/>
        </authorList>
    </citation>
    <scope>NUCLEOTIDE SEQUENCE [LARGE SCALE GENOMIC DNA]</scope>
    <source>
        <strain evidence="7 8">ECD12</strain>
    </source>
</reference>
<feature type="binding site" evidence="5">
    <location>
        <position position="265"/>
    </location>
    <ligand>
        <name>Fe cation</name>
        <dbReference type="ChEBI" id="CHEBI:24875"/>
    </ligand>
</feature>
<dbReference type="EMBL" id="QGEG01000001">
    <property type="protein sequence ID" value="PWL39331.1"/>
    <property type="molecule type" value="Genomic_DNA"/>
</dbReference>
<dbReference type="GO" id="GO:0046872">
    <property type="term" value="F:metal ion binding"/>
    <property type="evidence" value="ECO:0007669"/>
    <property type="project" value="UniProtKB-KW"/>
</dbReference>
<feature type="domain" description="VOC" evidence="6">
    <location>
        <begin position="21"/>
        <end position="151"/>
    </location>
</feature>
<name>A0A316L0G4_9FLAO</name>
<protein>
    <submittedName>
        <fullName evidence="7">4-hydroxyphenylpyruvate dioxygenase</fullName>
    </submittedName>
</protein>
<keyword evidence="7" id="KW-0560">Oxidoreductase</keyword>
<dbReference type="Pfam" id="PF00903">
    <property type="entry name" value="Glyoxalase"/>
    <property type="match status" value="2"/>
</dbReference>
<keyword evidence="2 5" id="KW-0479">Metal-binding</keyword>
<organism evidence="7 8">
    <name type="scientific">Flagellimonas aquimarina</name>
    <dbReference type="NCBI Taxonomy" id="2201895"/>
    <lineage>
        <taxon>Bacteria</taxon>
        <taxon>Pseudomonadati</taxon>
        <taxon>Bacteroidota</taxon>
        <taxon>Flavobacteriia</taxon>
        <taxon>Flavobacteriales</taxon>
        <taxon>Flavobacteriaceae</taxon>
        <taxon>Flagellimonas</taxon>
    </lineage>
</organism>
<dbReference type="CDD" id="cd08342">
    <property type="entry name" value="HPPD_N_like"/>
    <property type="match status" value="1"/>
</dbReference>
<sequence length="377" mass="42772">MEATALPKLHDSAKDFMPINGTDYLELYVSNSKQAAHFYKTAFGFQSLAYAGLETGVKDKESYVVVQDKIRLVLTSPLKSGTDIGRHIDQHGDGVKVVALWVDDATYAYNTAMERGAKSYMEPYTEEDNDGKIVRSGIYTYGETVHVFVERKDYNGTFLPGFRKWETPDYNPSPVGLKFVDHMVGNVGWNRMNEWVDFYENVMGFTQILSFDDKDISTDFTALMSKVMSNGNGRIKFPINEPAEGKKKSQVEEYLDFYEGEGVQHIAVATDDVISTVRQLKSRGVEFLKVPDTYYDAVLDRVGEIDEDIAPLKELGILVDRDDEGYLLQIFTRPVEPRPTMFFEIIQRKGAQSFGKGNFKALFEAIEREQELRGTLH</sequence>
<evidence type="ECO:0000256" key="5">
    <source>
        <dbReference type="PIRSR" id="PIRSR009283-1"/>
    </source>
</evidence>
<evidence type="ECO:0000313" key="8">
    <source>
        <dbReference type="Proteomes" id="UP000245762"/>
    </source>
</evidence>
<dbReference type="NCBIfam" id="TIGR01263">
    <property type="entry name" value="4HPPD"/>
    <property type="match status" value="1"/>
</dbReference>
<dbReference type="InterPro" id="IPR041735">
    <property type="entry name" value="4OHPhenylPyrv_dOase_C"/>
</dbReference>
<dbReference type="FunFam" id="3.10.180.10:FF:000001">
    <property type="entry name" value="4-hydroxyphenylpyruvate dioxygenase"/>
    <property type="match status" value="1"/>
</dbReference>